<dbReference type="InterPro" id="IPR012292">
    <property type="entry name" value="Globin/Proto"/>
</dbReference>
<reference evidence="2" key="1">
    <citation type="journal article" date="2019" name="Int. J. Syst. Evol. Microbiol.">
        <title>The Global Catalogue of Microorganisms (GCM) 10K type strain sequencing project: providing services to taxonomists for standard genome sequencing and annotation.</title>
        <authorList>
            <consortium name="The Broad Institute Genomics Platform"/>
            <consortium name="The Broad Institute Genome Sequencing Center for Infectious Disease"/>
            <person name="Wu L."/>
            <person name="Ma J."/>
        </authorList>
    </citation>
    <scope>NUCLEOTIDE SEQUENCE [LARGE SCALE GENOMIC DNA]</scope>
    <source>
        <strain evidence="2">KCTC 23984</strain>
    </source>
</reference>
<dbReference type="InterPro" id="IPR009050">
    <property type="entry name" value="Globin-like_sf"/>
</dbReference>
<protein>
    <submittedName>
        <fullName evidence="1">Uncharacterized protein</fullName>
    </submittedName>
</protein>
<gene>
    <name evidence="1" type="ORF">ACFS7Z_16495</name>
</gene>
<name>A0ABW6BW56_9BACT</name>
<accession>A0ABW6BW56</accession>
<keyword evidence="2" id="KW-1185">Reference proteome</keyword>
<proteinExistence type="predicted"/>
<dbReference type="RefSeq" id="WP_377486833.1">
    <property type="nucleotide sequence ID" value="NZ_JBHUOX010000012.1"/>
</dbReference>
<organism evidence="1 2">
    <name type="scientific">Pontibacter toksunensis</name>
    <dbReference type="NCBI Taxonomy" id="1332631"/>
    <lineage>
        <taxon>Bacteria</taxon>
        <taxon>Pseudomonadati</taxon>
        <taxon>Bacteroidota</taxon>
        <taxon>Cytophagia</taxon>
        <taxon>Cytophagales</taxon>
        <taxon>Hymenobacteraceae</taxon>
        <taxon>Pontibacter</taxon>
    </lineage>
</organism>
<evidence type="ECO:0000313" key="2">
    <source>
        <dbReference type="Proteomes" id="UP001597641"/>
    </source>
</evidence>
<dbReference type="SUPFAM" id="SSF46458">
    <property type="entry name" value="Globin-like"/>
    <property type="match status" value="1"/>
</dbReference>
<evidence type="ECO:0000313" key="1">
    <source>
        <dbReference type="EMBL" id="MFD3001973.1"/>
    </source>
</evidence>
<sequence length="67" mass="7743">MFRLWCLEHYTGRDMLTAQKGMNISEKKFVAMLDDILQVLANNRIDAETRKDVLAIAYSLKGNIIRV</sequence>
<dbReference type="Gene3D" id="1.10.490.10">
    <property type="entry name" value="Globins"/>
    <property type="match status" value="1"/>
</dbReference>
<dbReference type="Proteomes" id="UP001597641">
    <property type="component" value="Unassembled WGS sequence"/>
</dbReference>
<comment type="caution">
    <text evidence="1">The sequence shown here is derived from an EMBL/GenBank/DDBJ whole genome shotgun (WGS) entry which is preliminary data.</text>
</comment>
<dbReference type="EMBL" id="JBHUOX010000012">
    <property type="protein sequence ID" value="MFD3001973.1"/>
    <property type="molecule type" value="Genomic_DNA"/>
</dbReference>